<dbReference type="EMBL" id="CP002770">
    <property type="protein sequence ID" value="AEG14517.1"/>
    <property type="molecule type" value="Genomic_DNA"/>
</dbReference>
<dbReference type="SUPFAM" id="SSF161187">
    <property type="entry name" value="YfgJ-like"/>
    <property type="match status" value="1"/>
</dbReference>
<accession>A0AAU8PLX6</accession>
<name>A0AAU8PLX6_DESK7</name>
<reference evidence="2" key="1">
    <citation type="submission" date="2011-05" db="EMBL/GenBank/DDBJ databases">
        <title>Complete sequence of Desulfotomaculum kuznetsovii DSM 6115.</title>
        <authorList>
            <person name="Lucas S."/>
            <person name="Han J."/>
            <person name="Lapidus A."/>
            <person name="Cheng J.-F."/>
            <person name="Goodwin L."/>
            <person name="Pitluck S."/>
            <person name="Peters L."/>
            <person name="Mikhailova N."/>
            <person name="Lu M."/>
            <person name="Saunders E."/>
            <person name="Han C."/>
            <person name="Tapia R."/>
            <person name="Land M."/>
            <person name="Hauser L."/>
            <person name="Kyrpides N."/>
            <person name="Ivanova N."/>
            <person name="Pagani I."/>
            <person name="Nazina T."/>
            <person name="Ivanova A."/>
            <person name="Parshina S."/>
            <person name="Kuever J."/>
            <person name="Muyzer G."/>
            <person name="Plugge C."/>
            <person name="Stams A."/>
            <person name="Woyke T."/>
        </authorList>
    </citation>
    <scope>NUCLEOTIDE SEQUENCE [LARGE SCALE GENOMIC DNA]</scope>
    <source>
        <strain evidence="2">DSM 6115 / VKM B-1805 / 17</strain>
    </source>
</reference>
<dbReference type="KEGG" id="dku:Desku_0918"/>
<keyword evidence="2" id="KW-1185">Reference proteome</keyword>
<dbReference type="RefSeq" id="WP_013822032.1">
    <property type="nucleotide sequence ID" value="NC_015573.1"/>
</dbReference>
<dbReference type="AlphaFoldDB" id="A0AAU8PLX6"/>
<gene>
    <name evidence="1" type="ordered locus">Desku_0918</name>
</gene>
<organism evidence="1 2">
    <name type="scientific">Desulfofundulus kuznetsovii (strain DSM 6115 / VKM B-1805 / 17)</name>
    <name type="common">Desulfotomaculum kuznetsovii</name>
    <dbReference type="NCBI Taxonomy" id="760568"/>
    <lineage>
        <taxon>Bacteria</taxon>
        <taxon>Bacillati</taxon>
        <taxon>Bacillota</taxon>
        <taxon>Clostridia</taxon>
        <taxon>Eubacteriales</taxon>
        <taxon>Peptococcaceae</taxon>
        <taxon>Desulfofundulus</taxon>
    </lineage>
</organism>
<dbReference type="Proteomes" id="UP000009229">
    <property type="component" value="Chromosome"/>
</dbReference>
<proteinExistence type="predicted"/>
<sequence>MAGRAEDKAKNAEMVEFVEMYCKKCGSEIEYVVENSCPSCGFIMIHCPRCGYKFYFGE</sequence>
<evidence type="ECO:0000313" key="2">
    <source>
        <dbReference type="Proteomes" id="UP000009229"/>
    </source>
</evidence>
<evidence type="ECO:0000313" key="1">
    <source>
        <dbReference type="EMBL" id="AEG14517.1"/>
    </source>
</evidence>
<protein>
    <submittedName>
        <fullName evidence="1">Uncharacterized protein</fullName>
    </submittedName>
</protein>